<name>A0A926S5J3_9HYPH</name>
<evidence type="ECO:0000259" key="1">
    <source>
        <dbReference type="PROSITE" id="PS51186"/>
    </source>
</evidence>
<dbReference type="AlphaFoldDB" id="A0A926S5J3"/>
<feature type="domain" description="N-acetyltransferase" evidence="1">
    <location>
        <begin position="100"/>
        <end position="229"/>
    </location>
</feature>
<dbReference type="Gene3D" id="3.40.630.30">
    <property type="match status" value="1"/>
</dbReference>
<dbReference type="SUPFAM" id="SSF55729">
    <property type="entry name" value="Acyl-CoA N-acyltransferases (Nat)"/>
    <property type="match status" value="1"/>
</dbReference>
<comment type="caution">
    <text evidence="2">The sequence shown here is derived from an EMBL/GenBank/DDBJ whole genome shotgun (WGS) entry which is preliminary data.</text>
</comment>
<gene>
    <name evidence="2" type="ORF">HK439_14745</name>
</gene>
<dbReference type="PROSITE" id="PS51186">
    <property type="entry name" value="GNAT"/>
    <property type="match status" value="1"/>
</dbReference>
<dbReference type="InterPro" id="IPR016181">
    <property type="entry name" value="Acyl_CoA_acyltransferase"/>
</dbReference>
<dbReference type="Pfam" id="PF08445">
    <property type="entry name" value="FR47"/>
    <property type="match status" value="1"/>
</dbReference>
<dbReference type="GO" id="GO:0016747">
    <property type="term" value="F:acyltransferase activity, transferring groups other than amino-acyl groups"/>
    <property type="evidence" value="ECO:0007669"/>
    <property type="project" value="InterPro"/>
</dbReference>
<dbReference type="InterPro" id="IPR013653">
    <property type="entry name" value="GCN5-like_dom"/>
</dbReference>
<evidence type="ECO:0000313" key="3">
    <source>
        <dbReference type="Proteomes" id="UP000598467"/>
    </source>
</evidence>
<accession>A0A926S5J3</accession>
<dbReference type="CDD" id="cd04301">
    <property type="entry name" value="NAT_SF"/>
    <property type="match status" value="1"/>
</dbReference>
<dbReference type="EMBL" id="JABFCZ010000015">
    <property type="protein sequence ID" value="MBD1547523.1"/>
    <property type="molecule type" value="Genomic_DNA"/>
</dbReference>
<dbReference type="InterPro" id="IPR000182">
    <property type="entry name" value="GNAT_dom"/>
</dbReference>
<proteinExistence type="predicted"/>
<reference evidence="2" key="1">
    <citation type="submission" date="2020-05" db="EMBL/GenBank/DDBJ databases">
        <title>Identification of trans-AT polyketide cluster in two marine bacteria, producers of a novel glutaramide-containing polyketide sesbanimide D and analogs.</title>
        <authorList>
            <person name="Kacar D."/>
            <person name="Rodriguez P."/>
            <person name="Canedo L."/>
            <person name="Gonzalez E."/>
            <person name="Galan B."/>
            <person name="De La Calle F."/>
            <person name="Garcia J.L."/>
        </authorList>
    </citation>
    <scope>NUCLEOTIDE SEQUENCE</scope>
    <source>
        <strain evidence="2">PHM038</strain>
    </source>
</reference>
<dbReference type="Proteomes" id="UP000598467">
    <property type="component" value="Unassembled WGS sequence"/>
</dbReference>
<sequence length="232" mass="25040">MEDALDTAVWTALTTRHERFAVGTGQARRFDPDVAPFAAANGASAQSLSDLGDLLEDGETDVYLLQRADICLPDTLSAPMTAPGVQMIRRRACAVLPATDGIIRLTETDIPEMRALVELTKPGPFRARTFELGEFWGIRLDGRLAAMAGERLKLPGFTEVSGVCSHPDFRGMGLAAALSDFVASRIEARGEVPFLHAFANNAAAIRLYEKLGFELRCGVNVAVLAKPATTHR</sequence>
<evidence type="ECO:0000313" key="2">
    <source>
        <dbReference type="EMBL" id="MBD1547523.1"/>
    </source>
</evidence>
<organism evidence="2 3">
    <name type="scientific">Roseibium aggregatum</name>
    <dbReference type="NCBI Taxonomy" id="187304"/>
    <lineage>
        <taxon>Bacteria</taxon>
        <taxon>Pseudomonadati</taxon>
        <taxon>Pseudomonadota</taxon>
        <taxon>Alphaproteobacteria</taxon>
        <taxon>Hyphomicrobiales</taxon>
        <taxon>Stappiaceae</taxon>
        <taxon>Roseibium</taxon>
    </lineage>
</organism>
<protein>
    <submittedName>
        <fullName evidence="2">GNAT family N-acetyltransferase</fullName>
    </submittedName>
</protein>
<dbReference type="RefSeq" id="WP_190292274.1">
    <property type="nucleotide sequence ID" value="NZ_JABFCZ010000015.1"/>
</dbReference>